<keyword evidence="2" id="KW-0732">Signal</keyword>
<evidence type="ECO:0000313" key="4">
    <source>
        <dbReference type="Proteomes" id="UP000270046"/>
    </source>
</evidence>
<gene>
    <name evidence="3" type="ORF">HYN43_000265</name>
</gene>
<evidence type="ECO:0000313" key="3">
    <source>
        <dbReference type="EMBL" id="AYL93822.1"/>
    </source>
</evidence>
<dbReference type="EMBL" id="CP032869">
    <property type="protein sequence ID" value="AYL93822.1"/>
    <property type="molecule type" value="Genomic_DNA"/>
</dbReference>
<dbReference type="OrthoDB" id="9909408at2"/>
<name>A0A494VSA5_9SPHI</name>
<feature type="chain" id="PRO_5019818740" evidence="2">
    <location>
        <begin position="23"/>
        <end position="198"/>
    </location>
</feature>
<dbReference type="Proteomes" id="UP000270046">
    <property type="component" value="Chromosome"/>
</dbReference>
<evidence type="ECO:0000256" key="2">
    <source>
        <dbReference type="SAM" id="SignalP"/>
    </source>
</evidence>
<organism evidence="3 4">
    <name type="scientific">Mucilaginibacter celer</name>
    <dbReference type="NCBI Taxonomy" id="2305508"/>
    <lineage>
        <taxon>Bacteria</taxon>
        <taxon>Pseudomonadati</taxon>
        <taxon>Bacteroidota</taxon>
        <taxon>Sphingobacteriia</taxon>
        <taxon>Sphingobacteriales</taxon>
        <taxon>Sphingobacteriaceae</taxon>
        <taxon>Mucilaginibacter</taxon>
    </lineage>
</organism>
<feature type="region of interest" description="Disordered" evidence="1">
    <location>
        <begin position="66"/>
        <end position="87"/>
    </location>
</feature>
<dbReference type="AlphaFoldDB" id="A0A494VSA5"/>
<proteinExistence type="predicted"/>
<evidence type="ECO:0000256" key="1">
    <source>
        <dbReference type="SAM" id="MobiDB-lite"/>
    </source>
</evidence>
<keyword evidence="4" id="KW-1185">Reference proteome</keyword>
<reference evidence="3 4" key="1">
    <citation type="submission" date="2018-10" db="EMBL/GenBank/DDBJ databases">
        <title>Genome sequencing of Mucilaginibacter sp. HYN0043.</title>
        <authorList>
            <person name="Kim M."/>
            <person name="Yi H."/>
        </authorList>
    </citation>
    <scope>NUCLEOTIDE SEQUENCE [LARGE SCALE GENOMIC DNA]</scope>
    <source>
        <strain evidence="3 4">HYN0043</strain>
    </source>
</reference>
<feature type="signal peptide" evidence="2">
    <location>
        <begin position="1"/>
        <end position="22"/>
    </location>
</feature>
<dbReference type="KEGG" id="muh:HYN43_000265"/>
<accession>A0A494VSA5</accession>
<sequence>MKKTNYLLLVILFALSIKPAFSQVKSLSDWRVPVPSSLSDWRVPPPHGDYGLRRTYSSTISQPEMMESLPSIPDGGPPGAPSPSLTDQLKKIPKTKQVSNADEDYVANLVKKALAKMAPCCCCCTPTVYKPAPKRKKTLKSASLTHRKKLVRPIKKSAVKPKIAAAHKVKTRYVVKYRYLPYRCNCTPDMADTTKNNK</sequence>
<dbReference type="RefSeq" id="WP_119407543.1">
    <property type="nucleotide sequence ID" value="NZ_CP032869.1"/>
</dbReference>
<protein>
    <submittedName>
        <fullName evidence="3">Uncharacterized protein</fullName>
    </submittedName>
</protein>